<evidence type="ECO:0000313" key="3">
    <source>
        <dbReference type="Proteomes" id="UP001459277"/>
    </source>
</evidence>
<protein>
    <submittedName>
        <fullName evidence="2">Uncharacterized protein</fullName>
    </submittedName>
</protein>
<keyword evidence="1" id="KW-0812">Transmembrane</keyword>
<keyword evidence="3" id="KW-1185">Reference proteome</keyword>
<feature type="transmembrane region" description="Helical" evidence="1">
    <location>
        <begin position="70"/>
        <end position="92"/>
    </location>
</feature>
<evidence type="ECO:0000256" key="1">
    <source>
        <dbReference type="SAM" id="Phobius"/>
    </source>
</evidence>
<organism evidence="2 3">
    <name type="scientific">Lithocarpus litseifolius</name>
    <dbReference type="NCBI Taxonomy" id="425828"/>
    <lineage>
        <taxon>Eukaryota</taxon>
        <taxon>Viridiplantae</taxon>
        <taxon>Streptophyta</taxon>
        <taxon>Embryophyta</taxon>
        <taxon>Tracheophyta</taxon>
        <taxon>Spermatophyta</taxon>
        <taxon>Magnoliopsida</taxon>
        <taxon>eudicotyledons</taxon>
        <taxon>Gunneridae</taxon>
        <taxon>Pentapetalae</taxon>
        <taxon>rosids</taxon>
        <taxon>fabids</taxon>
        <taxon>Fagales</taxon>
        <taxon>Fagaceae</taxon>
        <taxon>Lithocarpus</taxon>
    </lineage>
</organism>
<sequence length="117" mass="12786">MAHGSAVCCETVLSFKTQACAQPSRILVIKDQKRPMNLFEKASALRAAEEAEGEEEDDEDEFFGDEGKKLVALASLCSSFIVSSIFLALYLMTLMYCGGATSVTNFAIREFAIKELS</sequence>
<accession>A0AAW2CNC2</accession>
<name>A0AAW2CNC2_9ROSI</name>
<keyword evidence="1" id="KW-0472">Membrane</keyword>
<reference evidence="2 3" key="1">
    <citation type="submission" date="2024-01" db="EMBL/GenBank/DDBJ databases">
        <title>A telomere-to-telomere, gap-free genome of sweet tea (Lithocarpus litseifolius).</title>
        <authorList>
            <person name="Zhou J."/>
        </authorList>
    </citation>
    <scope>NUCLEOTIDE SEQUENCE [LARGE SCALE GENOMIC DNA]</scope>
    <source>
        <strain evidence="2">Zhou-2022a</strain>
        <tissue evidence="2">Leaf</tissue>
    </source>
</reference>
<dbReference type="Proteomes" id="UP001459277">
    <property type="component" value="Unassembled WGS sequence"/>
</dbReference>
<keyword evidence="1" id="KW-1133">Transmembrane helix</keyword>
<dbReference type="EMBL" id="JAZDWU010000006">
    <property type="protein sequence ID" value="KAK9998010.1"/>
    <property type="molecule type" value="Genomic_DNA"/>
</dbReference>
<evidence type="ECO:0000313" key="2">
    <source>
        <dbReference type="EMBL" id="KAK9998010.1"/>
    </source>
</evidence>
<gene>
    <name evidence="2" type="ORF">SO802_017613</name>
</gene>
<proteinExistence type="predicted"/>
<comment type="caution">
    <text evidence="2">The sequence shown here is derived from an EMBL/GenBank/DDBJ whole genome shotgun (WGS) entry which is preliminary data.</text>
</comment>
<dbReference type="AlphaFoldDB" id="A0AAW2CNC2"/>